<evidence type="ECO:0000313" key="4">
    <source>
        <dbReference type="Proteomes" id="UP001279410"/>
    </source>
</evidence>
<proteinExistence type="predicted"/>
<reference evidence="1" key="1">
    <citation type="submission" date="2022-08" db="EMBL/GenBank/DDBJ databases">
        <title>Genome sequencing of akame (Lates japonicus).</title>
        <authorList>
            <person name="Hashiguchi Y."/>
            <person name="Takahashi H."/>
        </authorList>
    </citation>
    <scope>NUCLEOTIDE SEQUENCE</scope>
    <source>
        <strain evidence="1">Kochi</strain>
    </source>
</reference>
<name>A0AAD3MHP0_LATJO</name>
<dbReference type="EMBL" id="BRZM01004008">
    <property type="protein sequence ID" value="GLD53996.1"/>
    <property type="molecule type" value="Genomic_DNA"/>
</dbReference>
<dbReference type="EMBL" id="BRZM01000188">
    <property type="protein sequence ID" value="GLD69216.1"/>
    <property type="molecule type" value="Genomic_DNA"/>
</dbReference>
<dbReference type="EMBL" id="BRZM01009211">
    <property type="protein sequence ID" value="GLD65437.1"/>
    <property type="molecule type" value="Genomic_DNA"/>
</dbReference>
<dbReference type="Proteomes" id="UP001279410">
    <property type="component" value="Unassembled WGS sequence"/>
</dbReference>
<keyword evidence="4" id="KW-1185">Reference proteome</keyword>
<evidence type="ECO:0000313" key="2">
    <source>
        <dbReference type="EMBL" id="GLD65437.1"/>
    </source>
</evidence>
<evidence type="ECO:0000313" key="3">
    <source>
        <dbReference type="EMBL" id="GLD69216.1"/>
    </source>
</evidence>
<dbReference type="AlphaFoldDB" id="A0AAD3MHP0"/>
<protein>
    <submittedName>
        <fullName evidence="1">Uncharacterized protein</fullName>
    </submittedName>
</protein>
<comment type="caution">
    <text evidence="1">The sequence shown here is derived from an EMBL/GenBank/DDBJ whole genome shotgun (WGS) entry which is preliminary data.</text>
</comment>
<accession>A0AAD3MHP0</accession>
<evidence type="ECO:0000313" key="1">
    <source>
        <dbReference type="EMBL" id="GLD53996.1"/>
    </source>
</evidence>
<sequence>MALKKLLWTVPETPYSKPPPIHLFVVAKVEQAKVLSWTFHENTAKAAMTKKKNAVAAVTDGASTAKFTVFEELAPKVSEGNAYIIRGYTLRGTSPPYIINITKNTLFFCSTNISVSEELKREAEALLAPASLLTPLRACSNQQELLTVEGEVVEDKKQANICLWREQAVELTPQLGEHLRLTHLKLKVSGGQEVK</sequence>
<gene>
    <name evidence="3" type="ORF">AKAME5_002052900</name>
    <name evidence="1" type="ORF">AKAME5_002839500</name>
    <name evidence="2" type="ORF">AKAME5_003008600</name>
</gene>
<organism evidence="1 4">
    <name type="scientific">Lates japonicus</name>
    <name type="common">Japanese lates</name>
    <dbReference type="NCBI Taxonomy" id="270547"/>
    <lineage>
        <taxon>Eukaryota</taxon>
        <taxon>Metazoa</taxon>
        <taxon>Chordata</taxon>
        <taxon>Craniata</taxon>
        <taxon>Vertebrata</taxon>
        <taxon>Euteleostomi</taxon>
        <taxon>Actinopterygii</taxon>
        <taxon>Neopterygii</taxon>
        <taxon>Teleostei</taxon>
        <taxon>Neoteleostei</taxon>
        <taxon>Acanthomorphata</taxon>
        <taxon>Carangaria</taxon>
        <taxon>Carangaria incertae sedis</taxon>
        <taxon>Centropomidae</taxon>
        <taxon>Lates</taxon>
    </lineage>
</organism>